<keyword evidence="1" id="KW-0812">Transmembrane</keyword>
<keyword evidence="3" id="KW-1185">Reference proteome</keyword>
<keyword evidence="1" id="KW-0472">Membrane</keyword>
<dbReference type="RefSeq" id="WP_156898689.1">
    <property type="nucleotide sequence ID" value="NZ_LT670849.1"/>
</dbReference>
<organism evidence="2 3">
    <name type="scientific">Bradyrhizobium erythrophlei</name>
    <dbReference type="NCBI Taxonomy" id="1437360"/>
    <lineage>
        <taxon>Bacteria</taxon>
        <taxon>Pseudomonadati</taxon>
        <taxon>Pseudomonadota</taxon>
        <taxon>Alphaproteobacteria</taxon>
        <taxon>Hyphomicrobiales</taxon>
        <taxon>Nitrobacteraceae</taxon>
        <taxon>Bradyrhizobium</taxon>
    </lineage>
</organism>
<accession>A0A1M7UFZ7</accession>
<dbReference type="EMBL" id="LT670849">
    <property type="protein sequence ID" value="SHN81961.1"/>
    <property type="molecule type" value="Genomic_DNA"/>
</dbReference>
<dbReference type="AlphaFoldDB" id="A0A1M7UFZ7"/>
<name>A0A1M7UFZ7_9BRAD</name>
<evidence type="ECO:0000313" key="2">
    <source>
        <dbReference type="EMBL" id="SHN81961.1"/>
    </source>
</evidence>
<protein>
    <submittedName>
        <fullName evidence="2">Uncharacterized protein</fullName>
    </submittedName>
</protein>
<evidence type="ECO:0000256" key="1">
    <source>
        <dbReference type="SAM" id="Phobius"/>
    </source>
</evidence>
<reference evidence="3" key="1">
    <citation type="submission" date="2016-11" db="EMBL/GenBank/DDBJ databases">
        <authorList>
            <person name="Varghese N."/>
            <person name="Submissions S."/>
        </authorList>
    </citation>
    <scope>NUCLEOTIDE SEQUENCE [LARGE SCALE GENOMIC DNA]</scope>
    <source>
        <strain evidence="3">GAS401</strain>
    </source>
</reference>
<proteinExistence type="predicted"/>
<feature type="transmembrane region" description="Helical" evidence="1">
    <location>
        <begin position="51"/>
        <end position="70"/>
    </location>
</feature>
<keyword evidence="1" id="KW-1133">Transmembrane helix</keyword>
<dbReference type="Proteomes" id="UP000184096">
    <property type="component" value="Chromosome I"/>
</dbReference>
<gene>
    <name evidence="2" type="ORF">SAMN05444170_4957</name>
</gene>
<sequence length="74" mass="8179">MRANASAAAPLILSLEGQGSRPKWARAHETRRLCRAIHHPQLKRERTCMAASAAYLIALALTLLILVVLWEGFS</sequence>
<evidence type="ECO:0000313" key="3">
    <source>
        <dbReference type="Proteomes" id="UP000184096"/>
    </source>
</evidence>